<keyword evidence="3" id="KW-1185">Reference proteome</keyword>
<gene>
    <name evidence="2" type="ORF">FO440_03610</name>
</gene>
<comment type="caution">
    <text evidence="2">The sequence shown here is derived from an EMBL/GenBank/DDBJ whole genome shotgun (WGS) entry which is preliminary data.</text>
</comment>
<dbReference type="AlphaFoldDB" id="A0A556MU00"/>
<name>A0A556MU00_9SPHI</name>
<evidence type="ECO:0000313" key="3">
    <source>
        <dbReference type="Proteomes" id="UP000318733"/>
    </source>
</evidence>
<dbReference type="OrthoDB" id="881598at2"/>
<reference evidence="2 3" key="1">
    <citation type="submission" date="2019-07" db="EMBL/GenBank/DDBJ databases">
        <authorList>
            <person name="Huq M.A."/>
        </authorList>
    </citation>
    <scope>NUCLEOTIDE SEQUENCE [LARGE SCALE GENOMIC DNA]</scope>
    <source>
        <strain evidence="2 3">MAH-19</strain>
    </source>
</reference>
<feature type="chain" id="PRO_5021975390" evidence="1">
    <location>
        <begin position="19"/>
        <end position="189"/>
    </location>
</feature>
<sequence length="189" mass="21279">MKKLLLIAVLFITCTASAQVIVPKFKSNSSDNPFTAIKNYDLLIACRAYDNVAHNITFNVMVLKSGHWHKLTYKQDVPSAPLSVTEPPLKDAAATDAQCQSVYNDLVAGKLFTIDDDSNLPKCNESTDKVDGQEQKVSHSTEDGSEYRIWMITPSKTRYLYYYAPEFFATFCPDNKERKEVVKIIGLLK</sequence>
<feature type="signal peptide" evidence="1">
    <location>
        <begin position="1"/>
        <end position="18"/>
    </location>
</feature>
<dbReference type="EMBL" id="VLPK01000001">
    <property type="protein sequence ID" value="TSJ43292.1"/>
    <property type="molecule type" value="Genomic_DNA"/>
</dbReference>
<evidence type="ECO:0000256" key="1">
    <source>
        <dbReference type="SAM" id="SignalP"/>
    </source>
</evidence>
<accession>A0A556MU00</accession>
<evidence type="ECO:0000313" key="2">
    <source>
        <dbReference type="EMBL" id="TSJ43292.1"/>
    </source>
</evidence>
<keyword evidence="1" id="KW-0732">Signal</keyword>
<proteinExistence type="predicted"/>
<dbReference type="RefSeq" id="WP_144246857.1">
    <property type="nucleotide sequence ID" value="NZ_VLPK01000001.1"/>
</dbReference>
<protein>
    <submittedName>
        <fullName evidence="2">Uncharacterized protein</fullName>
    </submittedName>
</protein>
<dbReference type="Proteomes" id="UP000318733">
    <property type="component" value="Unassembled WGS sequence"/>
</dbReference>
<organism evidence="2 3">
    <name type="scientific">Mucilaginibacter corticis</name>
    <dbReference type="NCBI Taxonomy" id="2597670"/>
    <lineage>
        <taxon>Bacteria</taxon>
        <taxon>Pseudomonadati</taxon>
        <taxon>Bacteroidota</taxon>
        <taxon>Sphingobacteriia</taxon>
        <taxon>Sphingobacteriales</taxon>
        <taxon>Sphingobacteriaceae</taxon>
        <taxon>Mucilaginibacter</taxon>
    </lineage>
</organism>